<keyword evidence="1" id="KW-0472">Membrane</keyword>
<sequence length="59" mass="6991">MAHAVQWTRSLLFNIQMYLVMALMALIYLPMAVVSRDWALRAVHDYCRYVRWSAAWMIG</sequence>
<dbReference type="AlphaFoldDB" id="A0A0F9EKL7"/>
<reference evidence="2" key="1">
    <citation type="journal article" date="2015" name="Nature">
        <title>Complex archaea that bridge the gap between prokaryotes and eukaryotes.</title>
        <authorList>
            <person name="Spang A."/>
            <person name="Saw J.H."/>
            <person name="Jorgensen S.L."/>
            <person name="Zaremba-Niedzwiedzka K."/>
            <person name="Martijn J."/>
            <person name="Lind A.E."/>
            <person name="van Eijk R."/>
            <person name="Schleper C."/>
            <person name="Guy L."/>
            <person name="Ettema T.J."/>
        </authorList>
    </citation>
    <scope>NUCLEOTIDE SEQUENCE</scope>
</reference>
<keyword evidence="1" id="KW-1133">Transmembrane helix</keyword>
<proteinExistence type="predicted"/>
<name>A0A0F9EKL7_9ZZZZ</name>
<feature type="transmembrane region" description="Helical" evidence="1">
    <location>
        <begin position="15"/>
        <end position="34"/>
    </location>
</feature>
<organism evidence="2">
    <name type="scientific">marine sediment metagenome</name>
    <dbReference type="NCBI Taxonomy" id="412755"/>
    <lineage>
        <taxon>unclassified sequences</taxon>
        <taxon>metagenomes</taxon>
        <taxon>ecological metagenomes</taxon>
    </lineage>
</organism>
<feature type="non-terminal residue" evidence="2">
    <location>
        <position position="59"/>
    </location>
</feature>
<dbReference type="EMBL" id="LAZR01034389">
    <property type="protein sequence ID" value="KKL45430.1"/>
    <property type="molecule type" value="Genomic_DNA"/>
</dbReference>
<evidence type="ECO:0000256" key="1">
    <source>
        <dbReference type="SAM" id="Phobius"/>
    </source>
</evidence>
<evidence type="ECO:0000313" key="2">
    <source>
        <dbReference type="EMBL" id="KKL45430.1"/>
    </source>
</evidence>
<accession>A0A0F9EKL7</accession>
<gene>
    <name evidence="2" type="ORF">LCGC14_2355770</name>
</gene>
<keyword evidence="1" id="KW-0812">Transmembrane</keyword>
<comment type="caution">
    <text evidence="2">The sequence shown here is derived from an EMBL/GenBank/DDBJ whole genome shotgun (WGS) entry which is preliminary data.</text>
</comment>
<protein>
    <submittedName>
        <fullName evidence="2">Uncharacterized protein</fullName>
    </submittedName>
</protein>